<dbReference type="Gene3D" id="3.30.2070.10">
    <property type="entry name" value="Formate dehydrogenase/DMSO reductase"/>
    <property type="match status" value="1"/>
</dbReference>
<dbReference type="SUPFAM" id="SSF53706">
    <property type="entry name" value="Formate dehydrogenase/DMSO reductase, domains 1-3"/>
    <property type="match status" value="1"/>
</dbReference>
<feature type="non-terminal residue" evidence="1">
    <location>
        <position position="375"/>
    </location>
</feature>
<evidence type="ECO:0000313" key="1">
    <source>
        <dbReference type="EMBL" id="MBA0087724.1"/>
    </source>
</evidence>
<organism evidence="1 2">
    <name type="scientific">Candidatus Acidiferrum panamense</name>
    <dbReference type="NCBI Taxonomy" id="2741543"/>
    <lineage>
        <taxon>Bacteria</taxon>
        <taxon>Pseudomonadati</taxon>
        <taxon>Acidobacteriota</taxon>
        <taxon>Terriglobia</taxon>
        <taxon>Candidatus Acidiferrales</taxon>
        <taxon>Candidatus Acidiferrum</taxon>
    </lineage>
</organism>
<accession>A0A7V8NUE3</accession>
<dbReference type="EMBL" id="JACDQQ010002150">
    <property type="protein sequence ID" value="MBA0087724.1"/>
    <property type="molecule type" value="Genomic_DNA"/>
</dbReference>
<dbReference type="PANTHER" id="PTHR42783:SF3">
    <property type="entry name" value="GLUTAMATE SYNTHASE [NADPH] SMALL CHAIN-RELATED"/>
    <property type="match status" value="1"/>
</dbReference>
<feature type="non-terminal residue" evidence="1">
    <location>
        <position position="1"/>
    </location>
</feature>
<protein>
    <submittedName>
        <fullName evidence="1">Molybdopterin oxidoreductase</fullName>
    </submittedName>
</protein>
<name>A0A7V8NUE3_9BACT</name>
<sequence>LELYDPDRSQTVLFDGEVRAWGDFFGALRAALAEQAAKKGAGIRILTETITSPSVADQIRQIRLLYPSLKWHQWEPAGPHSARAGASLAFGQPVNTHYDLSQADVIVALDSDFLASGAANLRYARQFASRRRVREGTTAMNRLYVIEPMPTATGSKADHRLSLRAGDVEEFAWALATGLGAANGPKSGDNADIYKWIGPIARDLERHPGASAVLAGEYQPPIVHALAHVINASLGNAGKTVLYTDPIEASPVDQLASLQDLVKDLDAGAVDLLLILGGNPAFNGPVELGMRDRLEKAKLRVHLSLFNDETSEFCQWHLPEAHYLETWGDARAFDGTVTIQQPLIEPLYGGRSVLQVLNMLTDKPLSAAYDVVKNY</sequence>
<dbReference type="AlphaFoldDB" id="A0A7V8NUE3"/>
<dbReference type="PANTHER" id="PTHR42783">
    <property type="entry name" value="GLUTAMATE SYNTHASE [NADPH] SMALL CHAIN"/>
    <property type="match status" value="1"/>
</dbReference>
<evidence type="ECO:0000313" key="2">
    <source>
        <dbReference type="Proteomes" id="UP000567293"/>
    </source>
</evidence>
<reference evidence="1" key="1">
    <citation type="submission" date="2020-06" db="EMBL/GenBank/DDBJ databases">
        <title>Legume-microbial interactions unlock mineral nutrients during tropical forest succession.</title>
        <authorList>
            <person name="Epihov D.Z."/>
        </authorList>
    </citation>
    <scope>NUCLEOTIDE SEQUENCE [LARGE SCALE GENOMIC DNA]</scope>
    <source>
        <strain evidence="1">Pan2503</strain>
    </source>
</reference>
<comment type="caution">
    <text evidence="1">The sequence shown here is derived from an EMBL/GenBank/DDBJ whole genome shotgun (WGS) entry which is preliminary data.</text>
</comment>
<dbReference type="Gene3D" id="3.40.50.740">
    <property type="match status" value="1"/>
</dbReference>
<keyword evidence="2" id="KW-1185">Reference proteome</keyword>
<dbReference type="Proteomes" id="UP000567293">
    <property type="component" value="Unassembled WGS sequence"/>
</dbReference>
<proteinExistence type="predicted"/>
<dbReference type="Gene3D" id="3.40.228.10">
    <property type="entry name" value="Dimethylsulfoxide Reductase, domain 2"/>
    <property type="match status" value="2"/>
</dbReference>
<gene>
    <name evidence="1" type="ORF">HRJ53_22290</name>
</gene>